<evidence type="ECO:0000256" key="6">
    <source>
        <dbReference type="SAM" id="MobiDB-lite"/>
    </source>
</evidence>
<feature type="compositionally biased region" description="Low complexity" evidence="6">
    <location>
        <begin position="465"/>
        <end position="480"/>
    </location>
</feature>
<gene>
    <name evidence="10" type="ORF">D7318_20505</name>
    <name evidence="9" type="ORF">D7319_21040</name>
</gene>
<dbReference type="PROSITE" id="PS50850">
    <property type="entry name" value="MFS"/>
    <property type="match status" value="1"/>
</dbReference>
<reference evidence="11 12" key="1">
    <citation type="submission" date="2018-09" db="EMBL/GenBank/DDBJ databases">
        <title>Streptomyces sp. nov. DS1-2, an endophytic actinomycete isolated from roots of Dendrobium scabrilingue.</title>
        <authorList>
            <person name="Kuncharoen N."/>
            <person name="Kudo T."/>
            <person name="Ohkuma M."/>
            <person name="Yuki M."/>
            <person name="Tanasupawat S."/>
        </authorList>
    </citation>
    <scope>NUCLEOTIDE SEQUENCE [LARGE SCALE GENOMIC DNA]</scope>
    <source>
        <strain evidence="9 12">AZ1-7</strain>
        <strain evidence="10 11">DS1-2</strain>
    </source>
</reference>
<feature type="region of interest" description="Disordered" evidence="6">
    <location>
        <begin position="460"/>
        <end position="488"/>
    </location>
</feature>
<evidence type="ECO:0000259" key="8">
    <source>
        <dbReference type="PROSITE" id="PS50850"/>
    </source>
</evidence>
<name>A0A3A9W1Q4_9ACTN</name>
<evidence type="ECO:0000313" key="12">
    <source>
        <dbReference type="Proteomes" id="UP000275024"/>
    </source>
</evidence>
<dbReference type="PRINTS" id="PR01036">
    <property type="entry name" value="TCRTETB"/>
</dbReference>
<dbReference type="Proteomes" id="UP000268652">
    <property type="component" value="Unassembled WGS sequence"/>
</dbReference>
<evidence type="ECO:0000313" key="11">
    <source>
        <dbReference type="Proteomes" id="UP000268652"/>
    </source>
</evidence>
<dbReference type="OrthoDB" id="9781469at2"/>
<comment type="subcellular location">
    <subcellularLocation>
        <location evidence="1">Cell membrane</location>
        <topology evidence="1">Multi-pass membrane protein</topology>
    </subcellularLocation>
</comment>
<keyword evidence="4 7" id="KW-0472">Membrane</keyword>
<evidence type="ECO:0000256" key="3">
    <source>
        <dbReference type="ARBA" id="ARBA00022989"/>
    </source>
</evidence>
<feature type="transmembrane region" description="Helical" evidence="7">
    <location>
        <begin position="105"/>
        <end position="124"/>
    </location>
</feature>
<dbReference type="Gene3D" id="1.20.1250.20">
    <property type="entry name" value="MFS general substrate transporter like domains"/>
    <property type="match status" value="1"/>
</dbReference>
<dbReference type="CDD" id="cd17321">
    <property type="entry name" value="MFS_MMR_MDR_like"/>
    <property type="match status" value="1"/>
</dbReference>
<dbReference type="GO" id="GO:0005886">
    <property type="term" value="C:plasma membrane"/>
    <property type="evidence" value="ECO:0007669"/>
    <property type="project" value="UniProtKB-SubCell"/>
</dbReference>
<feature type="transmembrane region" description="Helical" evidence="7">
    <location>
        <begin position="330"/>
        <end position="350"/>
    </location>
</feature>
<dbReference type="InterPro" id="IPR036259">
    <property type="entry name" value="MFS_trans_sf"/>
</dbReference>
<proteinExistence type="predicted"/>
<feature type="domain" description="Major facilitator superfamily (MFS) profile" evidence="8">
    <location>
        <begin position="7"/>
        <end position="455"/>
    </location>
</feature>
<evidence type="ECO:0000256" key="2">
    <source>
        <dbReference type="ARBA" id="ARBA00022692"/>
    </source>
</evidence>
<feature type="transmembrane region" description="Helical" evidence="7">
    <location>
        <begin position="49"/>
        <end position="68"/>
    </location>
</feature>
<dbReference type="Gene3D" id="1.20.1720.10">
    <property type="entry name" value="Multidrug resistance protein D"/>
    <property type="match status" value="1"/>
</dbReference>
<evidence type="ECO:0000313" key="9">
    <source>
        <dbReference type="EMBL" id="RKN06900.1"/>
    </source>
</evidence>
<feature type="transmembrane region" description="Helical" evidence="7">
    <location>
        <begin position="267"/>
        <end position="290"/>
    </location>
</feature>
<evidence type="ECO:0000256" key="4">
    <source>
        <dbReference type="ARBA" id="ARBA00023136"/>
    </source>
</evidence>
<evidence type="ECO:0000256" key="7">
    <source>
        <dbReference type="SAM" id="Phobius"/>
    </source>
</evidence>
<dbReference type="AlphaFoldDB" id="A0A3A9W1Q4"/>
<accession>A0A3A9W1Q4</accession>
<dbReference type="PANTHER" id="PTHR42718">
    <property type="entry name" value="MAJOR FACILITATOR SUPERFAMILY MULTIDRUG TRANSPORTER MFSC"/>
    <property type="match status" value="1"/>
</dbReference>
<dbReference type="GO" id="GO:0022857">
    <property type="term" value="F:transmembrane transporter activity"/>
    <property type="evidence" value="ECO:0007669"/>
    <property type="project" value="InterPro"/>
</dbReference>
<keyword evidence="3 7" id="KW-1133">Transmembrane helix</keyword>
<dbReference type="SUPFAM" id="SSF103473">
    <property type="entry name" value="MFS general substrate transporter"/>
    <property type="match status" value="1"/>
</dbReference>
<dbReference type="EMBL" id="RBDX01000018">
    <property type="protein sequence ID" value="RKN06900.1"/>
    <property type="molecule type" value="Genomic_DNA"/>
</dbReference>
<dbReference type="GO" id="GO:0046677">
    <property type="term" value="P:response to antibiotic"/>
    <property type="evidence" value="ECO:0007669"/>
    <property type="project" value="UniProtKB-KW"/>
</dbReference>
<keyword evidence="5" id="KW-0046">Antibiotic resistance</keyword>
<feature type="transmembrane region" description="Helical" evidence="7">
    <location>
        <begin position="398"/>
        <end position="419"/>
    </location>
</feature>
<feature type="transmembrane region" description="Helical" evidence="7">
    <location>
        <begin position="75"/>
        <end position="99"/>
    </location>
</feature>
<evidence type="ECO:0000256" key="1">
    <source>
        <dbReference type="ARBA" id="ARBA00004651"/>
    </source>
</evidence>
<dbReference type="PANTHER" id="PTHR42718:SF49">
    <property type="entry name" value="EXPORT PROTEIN"/>
    <property type="match status" value="1"/>
</dbReference>
<evidence type="ECO:0000256" key="5">
    <source>
        <dbReference type="ARBA" id="ARBA00023251"/>
    </source>
</evidence>
<dbReference type="EMBL" id="RBDY01000016">
    <property type="protein sequence ID" value="RKN19518.1"/>
    <property type="molecule type" value="Genomic_DNA"/>
</dbReference>
<protein>
    <submittedName>
        <fullName evidence="9">MFS transporter</fullName>
    </submittedName>
</protein>
<keyword evidence="2 7" id="KW-0812">Transmembrane</keyword>
<feature type="transmembrane region" description="Helical" evidence="7">
    <location>
        <begin position="362"/>
        <end position="386"/>
    </location>
</feature>
<dbReference type="Proteomes" id="UP000275024">
    <property type="component" value="Unassembled WGS sequence"/>
</dbReference>
<dbReference type="Pfam" id="PF07690">
    <property type="entry name" value="MFS_1"/>
    <property type="match status" value="1"/>
</dbReference>
<feature type="transmembrane region" description="Helical" evidence="7">
    <location>
        <begin position="224"/>
        <end position="246"/>
    </location>
</feature>
<organism evidence="9 12">
    <name type="scientific">Streptomyces radicis</name>
    <dbReference type="NCBI Taxonomy" id="1750517"/>
    <lineage>
        <taxon>Bacteria</taxon>
        <taxon>Bacillati</taxon>
        <taxon>Actinomycetota</taxon>
        <taxon>Actinomycetes</taxon>
        <taxon>Kitasatosporales</taxon>
        <taxon>Streptomycetaceae</taxon>
        <taxon>Streptomyces</taxon>
    </lineage>
</organism>
<feature type="transmembrane region" description="Helical" evidence="7">
    <location>
        <begin position="431"/>
        <end position="451"/>
    </location>
</feature>
<dbReference type="InterPro" id="IPR020846">
    <property type="entry name" value="MFS_dom"/>
</dbReference>
<feature type="transmembrane region" description="Helical" evidence="7">
    <location>
        <begin position="136"/>
        <end position="155"/>
    </location>
</feature>
<keyword evidence="11" id="KW-1185">Reference proteome</keyword>
<feature type="transmembrane region" description="Helical" evidence="7">
    <location>
        <begin position="167"/>
        <end position="188"/>
    </location>
</feature>
<feature type="transmembrane region" description="Helical" evidence="7">
    <location>
        <begin position="200"/>
        <end position="218"/>
    </location>
</feature>
<feature type="transmembrane region" description="Helical" evidence="7">
    <location>
        <begin position="302"/>
        <end position="323"/>
    </location>
</feature>
<dbReference type="InterPro" id="IPR011701">
    <property type="entry name" value="MFS"/>
</dbReference>
<comment type="caution">
    <text evidence="9">The sequence shown here is derived from an EMBL/GenBank/DDBJ whole genome shotgun (WGS) entry which is preliminary data.</text>
</comment>
<evidence type="ECO:0000313" key="10">
    <source>
        <dbReference type="EMBL" id="RKN19518.1"/>
    </source>
</evidence>
<sequence length="488" mass="49096">MTQRWWTLVAVVAGVFMLVVDITIVNVALPEIGDDFDASLSGLQWVVNAYALALAAGLVTGGSLADLWGRRRMYAVGVGLFTACSLLCGLATGPLFLALARAGQGIGGAILWATSLALLSEAFAGGDGARRRERGMAFGVYGAVAGGSVAAGPLLGGLLTSGLNWRWIFFVNVPVGLAVVAVTLAKVAESRGPAAVRPDWAGFAAFGGTLVLLVYGLTESSGGWGRPSVVGCLVGAAVLCAAFVAVEARRREPMLDLRLFRTPTFTGGLVAAFGLSASIYSLFTFLVLYFQDELGFSPAETGVRFLALTAAMFAASTVAGRLAGAGSARWLIGGGFGLVGVGVLLMGGLVETEGGWTRLLPGMLVAGAGSGMVTVSLAATAVGVVRPAQAGMASGINATARQIGLATGIATLGSVFAARTADGGFVDGFRVILWVGGGVALAAGAASVLLIRARDFVQAPPRQPGPAGASAAETPGAARATDSAGRGA</sequence>
<feature type="transmembrane region" description="Helical" evidence="7">
    <location>
        <begin position="7"/>
        <end position="29"/>
    </location>
</feature>